<reference evidence="2 3" key="1">
    <citation type="submission" date="2020-05" db="EMBL/GenBank/DDBJ databases">
        <authorList>
            <person name="Niu N."/>
        </authorList>
    </citation>
    <scope>NUCLEOTIDE SEQUENCE [LARGE SCALE GENOMIC DNA]</scope>
    <source>
        <strain evidence="2 3">LMG10982</strain>
    </source>
</reference>
<dbReference type="Gene3D" id="3.90.25.10">
    <property type="entry name" value="UDP-galactose 4-epimerase, domain 1"/>
    <property type="match status" value="1"/>
</dbReference>
<dbReference type="InterPro" id="IPR052718">
    <property type="entry name" value="NmrA-type_oxidoreductase"/>
</dbReference>
<sequence length="283" mass="30441">MKIAVTGATGQLGRFIVEKLKAKIGADSVTALARRPEVAKGLGVEVRLADYDCPETLDAALQGVDKLMLVSSSEVGKREQQHRHAVNASKKNGIQHIVYTSIIRADQSSLVVAKEHPATEKDIKDSLIPYTILRNDWYHENYTASVPAAMANGAFYGCAGDAKISSAAREDYADAAVAVLLDEGHENRVYELAGDGAYTLTELAAEISRQTGKSIPYVDLTEDDYAAALVKAGFSDFMARLFAGFDTSAKRGDLFCESKQLSQLIGRPTTPIAVSVAKALKTQ</sequence>
<keyword evidence="3" id="KW-1185">Reference proteome</keyword>
<dbReference type="PANTHER" id="PTHR47129:SF1">
    <property type="entry name" value="NMRA-LIKE DOMAIN-CONTAINING PROTEIN"/>
    <property type="match status" value="1"/>
</dbReference>
<feature type="domain" description="NmrA-like" evidence="1">
    <location>
        <begin position="2"/>
        <end position="251"/>
    </location>
</feature>
<dbReference type="Pfam" id="PF05368">
    <property type="entry name" value="NmrA"/>
    <property type="match status" value="1"/>
</dbReference>
<accession>A0A7Y4L8V4</accession>
<dbReference type="CDD" id="cd05269">
    <property type="entry name" value="TMR_SDR_a"/>
    <property type="match status" value="1"/>
</dbReference>
<evidence type="ECO:0000313" key="2">
    <source>
        <dbReference type="EMBL" id="NOL49038.1"/>
    </source>
</evidence>
<dbReference type="RefSeq" id="WP_171588000.1">
    <property type="nucleotide sequence ID" value="NZ_JABGBO010000002.1"/>
</dbReference>
<dbReference type="SUPFAM" id="SSF51735">
    <property type="entry name" value="NAD(P)-binding Rossmann-fold domains"/>
    <property type="match status" value="1"/>
</dbReference>
<dbReference type="InterPro" id="IPR036291">
    <property type="entry name" value="NAD(P)-bd_dom_sf"/>
</dbReference>
<dbReference type="EMBL" id="JABGBO010000002">
    <property type="protein sequence ID" value="NOL49038.1"/>
    <property type="molecule type" value="Genomic_DNA"/>
</dbReference>
<dbReference type="InterPro" id="IPR008030">
    <property type="entry name" value="NmrA-like"/>
</dbReference>
<comment type="caution">
    <text evidence="2">The sequence shown here is derived from an EMBL/GenBank/DDBJ whole genome shotgun (WGS) entry which is preliminary data.</text>
</comment>
<dbReference type="Gene3D" id="3.40.50.720">
    <property type="entry name" value="NAD(P)-binding Rossmann-like Domain"/>
    <property type="match status" value="1"/>
</dbReference>
<proteinExistence type="predicted"/>
<name>A0A7Y4L8V4_9BURK</name>
<evidence type="ECO:0000259" key="1">
    <source>
        <dbReference type="Pfam" id="PF05368"/>
    </source>
</evidence>
<dbReference type="AlphaFoldDB" id="A0A7Y4L8V4"/>
<protein>
    <submittedName>
        <fullName evidence="2">SDR family oxidoreductase</fullName>
    </submittedName>
</protein>
<dbReference type="PANTHER" id="PTHR47129">
    <property type="entry name" value="QUINONE OXIDOREDUCTASE 2"/>
    <property type="match status" value="1"/>
</dbReference>
<organism evidence="2 3">
    <name type="scientific">Pelistega europaea</name>
    <dbReference type="NCBI Taxonomy" id="106147"/>
    <lineage>
        <taxon>Bacteria</taxon>
        <taxon>Pseudomonadati</taxon>
        <taxon>Pseudomonadota</taxon>
        <taxon>Betaproteobacteria</taxon>
        <taxon>Burkholderiales</taxon>
        <taxon>Alcaligenaceae</taxon>
        <taxon>Pelistega</taxon>
    </lineage>
</organism>
<evidence type="ECO:0000313" key="3">
    <source>
        <dbReference type="Proteomes" id="UP000541421"/>
    </source>
</evidence>
<dbReference type="Proteomes" id="UP000541421">
    <property type="component" value="Unassembled WGS sequence"/>
</dbReference>
<gene>
    <name evidence="2" type="ORF">HKX40_02625</name>
</gene>